<dbReference type="Proteomes" id="UP000078272">
    <property type="component" value="Unassembled WGS sequence"/>
</dbReference>
<gene>
    <name evidence="1" type="ORF">NS226_10010</name>
</gene>
<reference evidence="1 2" key="1">
    <citation type="journal article" date="2016" name="Front. Microbiol.">
        <title>Genomic Resource of Rice Seed Associated Bacteria.</title>
        <authorList>
            <person name="Midha S."/>
            <person name="Bansal K."/>
            <person name="Sharma S."/>
            <person name="Kumar N."/>
            <person name="Patil P.P."/>
            <person name="Chaudhry V."/>
            <person name="Patil P.B."/>
        </authorList>
    </citation>
    <scope>NUCLEOTIDE SEQUENCE [LARGE SCALE GENOMIC DNA]</scope>
    <source>
        <strain evidence="1 2">NS226</strain>
    </source>
</reference>
<dbReference type="OrthoDB" id="7906652at2"/>
<protein>
    <submittedName>
        <fullName evidence="1">Uncharacterized protein</fullName>
    </submittedName>
</protein>
<dbReference type="EMBL" id="LDPZ01000020">
    <property type="protein sequence ID" value="KTQ95742.1"/>
    <property type="molecule type" value="Genomic_DNA"/>
</dbReference>
<proteinExistence type="predicted"/>
<dbReference type="AlphaFoldDB" id="A0A175R867"/>
<dbReference type="PATRIC" id="fig|401562.3.peg.1475"/>
<evidence type="ECO:0000313" key="2">
    <source>
        <dbReference type="Proteomes" id="UP000078272"/>
    </source>
</evidence>
<name>A0A175R867_9HYPH</name>
<evidence type="ECO:0000313" key="1">
    <source>
        <dbReference type="EMBL" id="KTQ95742.1"/>
    </source>
</evidence>
<accession>A0A175R867</accession>
<dbReference type="STRING" id="401562.NS365_02255"/>
<dbReference type="RefSeq" id="WP_082675502.1">
    <property type="nucleotide sequence ID" value="NZ_LDPZ01000020.1"/>
</dbReference>
<dbReference type="InterPro" id="IPR010710">
    <property type="entry name" value="DUF1289"/>
</dbReference>
<dbReference type="Pfam" id="PF06945">
    <property type="entry name" value="DUF1289"/>
    <property type="match status" value="1"/>
</dbReference>
<organism evidence="1 2">
    <name type="scientific">Aureimonas ureilytica</name>
    <dbReference type="NCBI Taxonomy" id="401562"/>
    <lineage>
        <taxon>Bacteria</taxon>
        <taxon>Pseudomonadati</taxon>
        <taxon>Pseudomonadota</taxon>
        <taxon>Alphaproteobacteria</taxon>
        <taxon>Hyphomicrobiales</taxon>
        <taxon>Aurantimonadaceae</taxon>
        <taxon>Aureimonas</taxon>
    </lineage>
</organism>
<comment type="caution">
    <text evidence="1">The sequence shown here is derived from an EMBL/GenBank/DDBJ whole genome shotgun (WGS) entry which is preliminary data.</text>
</comment>
<sequence length="95" mass="10596">MSVSEVWADAPSPCVDVCKYKRAGRCVGCMMTKAEKDSFPRSGSAEAKKAFFDGLMERLRSEHKNPAFWAIAYKRKCEREGVPCPLDEEDAETTG</sequence>